<feature type="compositionally biased region" description="Basic and acidic residues" evidence="1">
    <location>
        <begin position="71"/>
        <end position="87"/>
    </location>
</feature>
<gene>
    <name evidence="2" type="ORF">BJ554DRAFT_6308</name>
</gene>
<protein>
    <submittedName>
        <fullName evidence="2">Uncharacterized protein</fullName>
    </submittedName>
</protein>
<dbReference type="Proteomes" id="UP000673691">
    <property type="component" value="Unassembled WGS sequence"/>
</dbReference>
<feature type="region of interest" description="Disordered" evidence="1">
    <location>
        <begin position="1"/>
        <end position="87"/>
    </location>
</feature>
<sequence>MPTQKAEDCSRQLPPAAEGLAHGTPRGGSSASIRFSADPAAGLATQPRGILRKDPPPLPAAAGGPCSPESRAADLHKDAGSHSKRLKWDEDNLLLTEAQKAATMKIDEPKTPYVRYNADTDEIVDMDGKRLFFGKKKVLCRPPPVLVRNAAKIDDLTASLVRDATPVIPEFNLADALAAIPARLSSPEETGLEGWGGETSRRSSRSSFSTQRDGEDGESEDEESKETRRG</sequence>
<keyword evidence="3" id="KW-1185">Reference proteome</keyword>
<feature type="compositionally biased region" description="Acidic residues" evidence="1">
    <location>
        <begin position="215"/>
        <end position="224"/>
    </location>
</feature>
<dbReference type="PANTHER" id="PTHR12398">
    <property type="entry name" value="PROTEIN PHOSPHATASE INHIBITOR"/>
    <property type="match status" value="1"/>
</dbReference>
<dbReference type="PANTHER" id="PTHR12398:SF20">
    <property type="entry name" value="PROTEIN PHOSPHATASE 1 REGULATORY INHIBITOR SUBUNIT 2"/>
    <property type="match status" value="1"/>
</dbReference>
<evidence type="ECO:0000256" key="1">
    <source>
        <dbReference type="SAM" id="MobiDB-lite"/>
    </source>
</evidence>
<evidence type="ECO:0000313" key="2">
    <source>
        <dbReference type="EMBL" id="KAG5461490.1"/>
    </source>
</evidence>
<feature type="compositionally biased region" description="Basic and acidic residues" evidence="1">
    <location>
        <begin position="1"/>
        <end position="10"/>
    </location>
</feature>
<feature type="region of interest" description="Disordered" evidence="1">
    <location>
        <begin position="183"/>
        <end position="230"/>
    </location>
</feature>
<proteinExistence type="predicted"/>
<dbReference type="Gene3D" id="6.10.250.1050">
    <property type="match status" value="1"/>
</dbReference>
<dbReference type="AlphaFoldDB" id="A0A8H7ZY27"/>
<accession>A0A8H7ZY27</accession>
<name>A0A8H7ZY27_9FUNG</name>
<dbReference type="OrthoDB" id="551302at2759"/>
<dbReference type="GO" id="GO:0004864">
    <property type="term" value="F:protein phosphatase inhibitor activity"/>
    <property type="evidence" value="ECO:0007669"/>
    <property type="project" value="InterPro"/>
</dbReference>
<dbReference type="EMBL" id="JAEFCI010003571">
    <property type="protein sequence ID" value="KAG5461490.1"/>
    <property type="molecule type" value="Genomic_DNA"/>
</dbReference>
<comment type="caution">
    <text evidence="2">The sequence shown here is derived from an EMBL/GenBank/DDBJ whole genome shotgun (WGS) entry which is preliminary data.</text>
</comment>
<dbReference type="Pfam" id="PF04979">
    <property type="entry name" value="IPP-2"/>
    <property type="match status" value="1"/>
</dbReference>
<organism evidence="2 3">
    <name type="scientific">Olpidium bornovanus</name>
    <dbReference type="NCBI Taxonomy" id="278681"/>
    <lineage>
        <taxon>Eukaryota</taxon>
        <taxon>Fungi</taxon>
        <taxon>Fungi incertae sedis</taxon>
        <taxon>Olpidiomycota</taxon>
        <taxon>Olpidiomycotina</taxon>
        <taxon>Olpidiomycetes</taxon>
        <taxon>Olpidiales</taxon>
        <taxon>Olpidiaceae</taxon>
        <taxon>Olpidium</taxon>
    </lineage>
</organism>
<evidence type="ECO:0000313" key="3">
    <source>
        <dbReference type="Proteomes" id="UP000673691"/>
    </source>
</evidence>
<dbReference type="GO" id="GO:0009966">
    <property type="term" value="P:regulation of signal transduction"/>
    <property type="evidence" value="ECO:0007669"/>
    <property type="project" value="InterPro"/>
</dbReference>
<dbReference type="InterPro" id="IPR007062">
    <property type="entry name" value="PPI-2"/>
</dbReference>
<reference evidence="2 3" key="1">
    <citation type="journal article" name="Sci. Rep.">
        <title>Genome-scale phylogenetic analyses confirm Olpidium as the closest living zoosporic fungus to the non-flagellated, terrestrial fungi.</title>
        <authorList>
            <person name="Chang Y."/>
            <person name="Rochon D."/>
            <person name="Sekimoto S."/>
            <person name="Wang Y."/>
            <person name="Chovatia M."/>
            <person name="Sandor L."/>
            <person name="Salamov A."/>
            <person name="Grigoriev I.V."/>
            <person name="Stajich J.E."/>
            <person name="Spatafora J.W."/>
        </authorList>
    </citation>
    <scope>NUCLEOTIDE SEQUENCE [LARGE SCALE GENOMIC DNA]</scope>
    <source>
        <strain evidence="2">S191</strain>
    </source>
</reference>